<reference evidence="2 3" key="1">
    <citation type="journal article" date="2017" name="Front. Genet.">
        <title>Draft sequencing of the heterozygous diploid genome of Satsuma (Citrus unshiu Marc.) using a hybrid assembly approach.</title>
        <authorList>
            <person name="Shimizu T."/>
            <person name="Tanizawa Y."/>
            <person name="Mochizuki T."/>
            <person name="Nagasaki H."/>
            <person name="Yoshioka T."/>
            <person name="Toyoda A."/>
            <person name="Fujiyama A."/>
            <person name="Kaminuma E."/>
            <person name="Nakamura Y."/>
        </authorList>
    </citation>
    <scope>NUCLEOTIDE SEQUENCE [LARGE SCALE GENOMIC DNA]</scope>
    <source>
        <strain evidence="3">cv. Miyagawa wase</strain>
    </source>
</reference>
<evidence type="ECO:0000256" key="1">
    <source>
        <dbReference type="SAM" id="MobiDB-lite"/>
    </source>
</evidence>
<dbReference type="Proteomes" id="UP000236630">
    <property type="component" value="Unassembled WGS sequence"/>
</dbReference>
<gene>
    <name evidence="2" type="ORF">CUMW_210430</name>
</gene>
<proteinExistence type="predicted"/>
<feature type="compositionally biased region" description="Polar residues" evidence="1">
    <location>
        <begin position="138"/>
        <end position="153"/>
    </location>
</feature>
<name>A0A2H5QA32_CITUN</name>
<feature type="region of interest" description="Disordered" evidence="1">
    <location>
        <begin position="127"/>
        <end position="165"/>
    </location>
</feature>
<dbReference type="EMBL" id="BDQV01000272">
    <property type="protein sequence ID" value="GAY61497.1"/>
    <property type="molecule type" value="Genomic_DNA"/>
</dbReference>
<sequence>MKRGFEDQQLKKIGVPDLEIQKSTEMLERQEEEARSLIFCHLPLVEMTPCQRRICEIPGPAQSLTSKSPYYPQSSVTEERSDCAIPWPREFRTRQSPFGKGHQISTPSNTNLLKLAEIIFEQLQTSSTLRDGGRLPTSRDSSVAETDNSQCVSAQEEMRQSNLRKGNKGTALVDFYLSQGTEAER</sequence>
<protein>
    <submittedName>
        <fullName evidence="2">Uncharacterized protein</fullName>
    </submittedName>
</protein>
<organism evidence="2 3">
    <name type="scientific">Citrus unshiu</name>
    <name type="common">Satsuma mandarin</name>
    <name type="synonym">Citrus nobilis var. unshiu</name>
    <dbReference type="NCBI Taxonomy" id="55188"/>
    <lineage>
        <taxon>Eukaryota</taxon>
        <taxon>Viridiplantae</taxon>
        <taxon>Streptophyta</taxon>
        <taxon>Embryophyta</taxon>
        <taxon>Tracheophyta</taxon>
        <taxon>Spermatophyta</taxon>
        <taxon>Magnoliopsida</taxon>
        <taxon>eudicotyledons</taxon>
        <taxon>Gunneridae</taxon>
        <taxon>Pentapetalae</taxon>
        <taxon>rosids</taxon>
        <taxon>malvids</taxon>
        <taxon>Sapindales</taxon>
        <taxon>Rutaceae</taxon>
        <taxon>Aurantioideae</taxon>
        <taxon>Citrus</taxon>
    </lineage>
</organism>
<comment type="caution">
    <text evidence="2">The sequence shown here is derived from an EMBL/GenBank/DDBJ whole genome shotgun (WGS) entry which is preliminary data.</text>
</comment>
<evidence type="ECO:0000313" key="3">
    <source>
        <dbReference type="Proteomes" id="UP000236630"/>
    </source>
</evidence>
<keyword evidence="3" id="KW-1185">Reference proteome</keyword>
<accession>A0A2H5QA32</accession>
<evidence type="ECO:0000313" key="2">
    <source>
        <dbReference type="EMBL" id="GAY61497.1"/>
    </source>
</evidence>
<dbReference type="AlphaFoldDB" id="A0A2H5QA32"/>